<evidence type="ECO:0000313" key="2">
    <source>
        <dbReference type="Proteomes" id="UP000242791"/>
    </source>
</evidence>
<dbReference type="VEuPathDB" id="FungiDB:ACJ73_10222"/>
<dbReference type="AlphaFoldDB" id="A0A1J9NY64"/>
<gene>
    <name evidence="1" type="ORF">ACJ73_10222</name>
</gene>
<organism evidence="1 2">
    <name type="scientific">Blastomyces percursus</name>
    <dbReference type="NCBI Taxonomy" id="1658174"/>
    <lineage>
        <taxon>Eukaryota</taxon>
        <taxon>Fungi</taxon>
        <taxon>Dikarya</taxon>
        <taxon>Ascomycota</taxon>
        <taxon>Pezizomycotina</taxon>
        <taxon>Eurotiomycetes</taxon>
        <taxon>Eurotiomycetidae</taxon>
        <taxon>Onygenales</taxon>
        <taxon>Ajellomycetaceae</taxon>
        <taxon>Blastomyces</taxon>
    </lineage>
</organism>
<proteinExistence type="predicted"/>
<dbReference type="Proteomes" id="UP000242791">
    <property type="component" value="Unassembled WGS sequence"/>
</dbReference>
<dbReference type="EMBL" id="LGTZ01003559">
    <property type="protein sequence ID" value="OJD09561.1"/>
    <property type="molecule type" value="Genomic_DNA"/>
</dbReference>
<accession>A0A1J9NY64</accession>
<evidence type="ECO:0000313" key="1">
    <source>
        <dbReference type="EMBL" id="OJD09561.1"/>
    </source>
</evidence>
<evidence type="ECO:0008006" key="3">
    <source>
        <dbReference type="Google" id="ProtNLM"/>
    </source>
</evidence>
<keyword evidence="2" id="KW-1185">Reference proteome</keyword>
<reference evidence="1 2" key="1">
    <citation type="submission" date="2015-08" db="EMBL/GenBank/DDBJ databases">
        <title>Emmonsia species relationships and genome sequence.</title>
        <authorList>
            <person name="Cuomo C.A."/>
            <person name="Schwartz I.S."/>
            <person name="Kenyon C."/>
            <person name="De Hoog G.S."/>
            <person name="Govender N.P."/>
            <person name="Botha A."/>
            <person name="Moreno L."/>
            <person name="De Vries M."/>
            <person name="Munoz J.F."/>
            <person name="Stielow J.B."/>
        </authorList>
    </citation>
    <scope>NUCLEOTIDE SEQUENCE [LARGE SCALE GENOMIC DNA]</scope>
    <source>
        <strain evidence="1 2">EI222</strain>
    </source>
</reference>
<protein>
    <recommendedName>
        <fullName evidence="3">Transposase Tc1-like domain-containing protein</fullName>
    </recommendedName>
</protein>
<comment type="caution">
    <text evidence="1">The sequence shown here is derived from an EMBL/GenBank/DDBJ whole genome shotgun (WGS) entry which is preliminary data.</text>
</comment>
<name>A0A1J9NY64_9EURO</name>
<dbReference type="OrthoDB" id="4368392at2759"/>
<sequence length="56" mass="6229">MAPYLHQSMARDAGCSERTVTHIRRNLRLFGSASPPLIRAGRPRSITPSMLDVLSH</sequence>